<dbReference type="SUPFAM" id="SSF47336">
    <property type="entry name" value="ACP-like"/>
    <property type="match status" value="1"/>
</dbReference>
<comment type="cofactor">
    <cofactor evidence="1">
        <name>pantetheine 4'-phosphate</name>
        <dbReference type="ChEBI" id="CHEBI:47942"/>
    </cofactor>
</comment>
<dbReference type="SUPFAM" id="SSF56801">
    <property type="entry name" value="Acetyl-CoA synthetase-like"/>
    <property type="match status" value="1"/>
</dbReference>
<accession>A0A2I0SDB7</accession>
<dbReference type="GO" id="GO:0044550">
    <property type="term" value="P:secondary metabolite biosynthetic process"/>
    <property type="evidence" value="ECO:0007669"/>
    <property type="project" value="TreeGrafter"/>
</dbReference>
<reference evidence="5 6" key="1">
    <citation type="submission" date="2017-12" db="EMBL/GenBank/DDBJ databases">
        <title>Streptomyces populusis sp. nov., a novel endophytic actinobacterium isolated from stems of Populus adenopoda Maxim.</title>
        <authorList>
            <person name="Wang Z."/>
        </authorList>
    </citation>
    <scope>NUCLEOTIDE SEQUENCE [LARGE SCALE GENOMIC DNA]</scope>
    <source>
        <strain evidence="5 6">A249</strain>
    </source>
</reference>
<dbReference type="InterPro" id="IPR025110">
    <property type="entry name" value="AMP-bd_C"/>
</dbReference>
<dbReference type="Gene3D" id="3.30.300.30">
    <property type="match status" value="1"/>
</dbReference>
<dbReference type="EMBL" id="PJOS01000142">
    <property type="protein sequence ID" value="PKT67862.1"/>
    <property type="molecule type" value="Genomic_DNA"/>
</dbReference>
<protein>
    <recommendedName>
        <fullName evidence="4">Carrier domain-containing protein</fullName>
    </recommendedName>
</protein>
<dbReference type="PANTHER" id="PTHR45527">
    <property type="entry name" value="NONRIBOSOMAL PEPTIDE SYNTHETASE"/>
    <property type="match status" value="1"/>
</dbReference>
<comment type="caution">
    <text evidence="5">The sequence shown here is derived from an EMBL/GenBank/DDBJ whole genome shotgun (WGS) entry which is preliminary data.</text>
</comment>
<dbReference type="Gene3D" id="3.30.559.10">
    <property type="entry name" value="Chloramphenicol acetyltransferase-like domain"/>
    <property type="match status" value="1"/>
</dbReference>
<keyword evidence="6" id="KW-1185">Reference proteome</keyword>
<dbReference type="Gene3D" id="3.30.559.30">
    <property type="entry name" value="Nonribosomal peptide synthetase, condensation domain"/>
    <property type="match status" value="1"/>
</dbReference>
<evidence type="ECO:0000256" key="1">
    <source>
        <dbReference type="ARBA" id="ARBA00001957"/>
    </source>
</evidence>
<dbReference type="GO" id="GO:0017000">
    <property type="term" value="P:antibiotic biosynthetic process"/>
    <property type="evidence" value="ECO:0007669"/>
    <property type="project" value="UniProtKB-ARBA"/>
</dbReference>
<dbReference type="InterPro" id="IPR020845">
    <property type="entry name" value="AMP-binding_CS"/>
</dbReference>
<dbReference type="SMART" id="SM00823">
    <property type="entry name" value="PKS_PP"/>
    <property type="match status" value="1"/>
</dbReference>
<dbReference type="InterPro" id="IPR036736">
    <property type="entry name" value="ACP-like_sf"/>
</dbReference>
<dbReference type="Pfam" id="PF00501">
    <property type="entry name" value="AMP-binding"/>
    <property type="match status" value="1"/>
</dbReference>
<dbReference type="InterPro" id="IPR000873">
    <property type="entry name" value="AMP-dep_synth/lig_dom"/>
</dbReference>
<evidence type="ECO:0000256" key="3">
    <source>
        <dbReference type="ARBA" id="ARBA00022553"/>
    </source>
</evidence>
<dbReference type="GO" id="GO:0003824">
    <property type="term" value="F:catalytic activity"/>
    <property type="evidence" value="ECO:0007669"/>
    <property type="project" value="InterPro"/>
</dbReference>
<evidence type="ECO:0000313" key="5">
    <source>
        <dbReference type="EMBL" id="PKT67862.1"/>
    </source>
</evidence>
<dbReference type="PROSITE" id="PS50075">
    <property type="entry name" value="CARRIER"/>
    <property type="match status" value="1"/>
</dbReference>
<dbReference type="InterPro" id="IPR023213">
    <property type="entry name" value="CAT-like_dom_sf"/>
</dbReference>
<dbReference type="Pfam" id="PF00668">
    <property type="entry name" value="Condensation"/>
    <property type="match status" value="1"/>
</dbReference>
<dbReference type="OrthoDB" id="3671989at2"/>
<dbReference type="RefSeq" id="WP_103554185.1">
    <property type="nucleotide sequence ID" value="NZ_JBHJSK010000047.1"/>
</dbReference>
<dbReference type="CDD" id="cd05930">
    <property type="entry name" value="A_NRPS"/>
    <property type="match status" value="1"/>
</dbReference>
<dbReference type="SUPFAM" id="SSF52777">
    <property type="entry name" value="CoA-dependent acyltransferases"/>
    <property type="match status" value="2"/>
</dbReference>
<dbReference type="GO" id="GO:0008610">
    <property type="term" value="P:lipid biosynthetic process"/>
    <property type="evidence" value="ECO:0007669"/>
    <property type="project" value="UniProtKB-ARBA"/>
</dbReference>
<dbReference type="NCBIfam" id="TIGR01733">
    <property type="entry name" value="AA-adenyl-dom"/>
    <property type="match status" value="1"/>
</dbReference>
<evidence type="ECO:0000256" key="2">
    <source>
        <dbReference type="ARBA" id="ARBA00022450"/>
    </source>
</evidence>
<dbReference type="InterPro" id="IPR009081">
    <property type="entry name" value="PP-bd_ACP"/>
</dbReference>
<gene>
    <name evidence="5" type="ORF">CW362_38145</name>
</gene>
<dbReference type="PROSITE" id="PS00455">
    <property type="entry name" value="AMP_BINDING"/>
    <property type="match status" value="1"/>
</dbReference>
<evidence type="ECO:0000313" key="6">
    <source>
        <dbReference type="Proteomes" id="UP000236178"/>
    </source>
</evidence>
<proteinExistence type="predicted"/>
<keyword evidence="2" id="KW-0596">Phosphopantetheine</keyword>
<dbReference type="InterPro" id="IPR045851">
    <property type="entry name" value="AMP-bd_C_sf"/>
</dbReference>
<dbReference type="InterPro" id="IPR010071">
    <property type="entry name" value="AA_adenyl_dom"/>
</dbReference>
<feature type="domain" description="Carrier" evidence="4">
    <location>
        <begin position="979"/>
        <end position="1054"/>
    </location>
</feature>
<dbReference type="GO" id="GO:0005737">
    <property type="term" value="C:cytoplasm"/>
    <property type="evidence" value="ECO:0007669"/>
    <property type="project" value="TreeGrafter"/>
</dbReference>
<name>A0A2I0SDB7_9ACTN</name>
<sequence>MNRTANTAPHSASWPERELALAGRKEEALWLLERLAPGSAPNNLPLAFQVDGRISISALQEALGVLLRRHEVLRTVFFAAGADLTKTVLGPGDFRVGIEEVEDFAAGADRLEDALTPLVARPFTFDGRPLVRAVLLRRPEGDVVCFVFHHLVYDTVSGTVFLEELTRAYESAAAGRETDRDLLVPVPVLHEEAPGQESVEFWRARMAGFDPQTLELGIGTPQTAQPELAGAQVTHTLSPRAAAVVRRLQKELRAPEAVVLLAAYFLLLSAHGAGPDLTVGSPVNVRPPEAQRAIGYHVNVLPLRLRVEPQESFGSLVRTARDTFFDALVHSQVPVDSISGLVPRADASWRGTLFRHLFNYVPNFGMPDFDLAGLRARPLVARNGFSKFDLEFFVMSFEGGLRLIAVHDPAVLCAEDVSALLHRYEALLLSFADGERATQVPVGELKVWDGRDHDVIGAANATGGPLEAASVLEAVHRHVRSAPQRVAVQHGPRAVTYRQLWEAAEATCARLERAGVSAGDVVAVAARRSPEVVAAVLGIWLAGCAYLPLDPEHPAERLSYLLSDSGAAVLLGDAAFSAPAGTGAAVLALAPVDGPVPQAPAGALRRRPAPQDAAYLIYTSGSTGRSKGALIGHRALANVAAHFTGQLEAGADDATLWMTTFAFDMAGIELHVPLYSGGRIVIAPDEARTRGAVLRELIDRYEPSILEATPTTWRLVLDQVADRLAGRRVICGGEPVPVTLARSLMDSGCQVHHAYGPTETTIWSTSRVLAGDLGERLDVGRPIRNTQVMVLDPAGRELPVGVRGEVCIAGSGVGLGYHRRPELSAERFRVHPVHGRYYRTGDLGQWRKDGRLELLGRADRQVKLRGNRIELGEIEAVLLEHPRVRAAAALVVGDLSADARLVAFVETGGAPADLTGELWEHARARLPRSAIPQDFRVIDALPANANQKVDYLALARLAGEHTPAGTGTGAGTGAGAGAGEQDATVHELITLWRRLLEREDVTATTNFFTHGGHSLLGAQLLQRIEESLQVTVKLADLFSAPTPAGLAEHIRGLRGPTP</sequence>
<organism evidence="5 6">
    <name type="scientific">Streptomyces populi</name>
    <dbReference type="NCBI Taxonomy" id="2058924"/>
    <lineage>
        <taxon>Bacteria</taxon>
        <taxon>Bacillati</taxon>
        <taxon>Actinomycetota</taxon>
        <taxon>Actinomycetes</taxon>
        <taxon>Kitasatosporales</taxon>
        <taxon>Streptomycetaceae</taxon>
        <taxon>Streptomyces</taxon>
    </lineage>
</organism>
<dbReference type="InterPro" id="IPR020806">
    <property type="entry name" value="PKS_PP-bd"/>
</dbReference>
<dbReference type="InterPro" id="IPR001242">
    <property type="entry name" value="Condensation_dom"/>
</dbReference>
<keyword evidence="3" id="KW-0597">Phosphoprotein</keyword>
<dbReference type="InterPro" id="IPR042099">
    <property type="entry name" value="ANL_N_sf"/>
</dbReference>
<dbReference type="Pfam" id="PF13193">
    <property type="entry name" value="AMP-binding_C"/>
    <property type="match status" value="1"/>
</dbReference>
<dbReference type="GO" id="GO:0031177">
    <property type="term" value="F:phosphopantetheine binding"/>
    <property type="evidence" value="ECO:0007669"/>
    <property type="project" value="InterPro"/>
</dbReference>
<dbReference type="GO" id="GO:0043041">
    <property type="term" value="P:amino acid activation for nonribosomal peptide biosynthetic process"/>
    <property type="evidence" value="ECO:0007669"/>
    <property type="project" value="TreeGrafter"/>
</dbReference>
<evidence type="ECO:0000259" key="4">
    <source>
        <dbReference type="PROSITE" id="PS50075"/>
    </source>
</evidence>
<dbReference type="AlphaFoldDB" id="A0A2I0SDB7"/>
<dbReference type="Gene3D" id="3.40.50.12780">
    <property type="entry name" value="N-terminal domain of ligase-like"/>
    <property type="match status" value="1"/>
</dbReference>
<dbReference type="PANTHER" id="PTHR45527:SF1">
    <property type="entry name" value="FATTY ACID SYNTHASE"/>
    <property type="match status" value="1"/>
</dbReference>
<dbReference type="Pfam" id="PF00550">
    <property type="entry name" value="PP-binding"/>
    <property type="match status" value="1"/>
</dbReference>
<dbReference type="Proteomes" id="UP000236178">
    <property type="component" value="Unassembled WGS sequence"/>
</dbReference>
<dbReference type="Gene3D" id="1.10.1200.10">
    <property type="entry name" value="ACP-like"/>
    <property type="match status" value="1"/>
</dbReference>